<sequence length="56" mass="6237">MGNMTWIATSYQQKSLGDGKVSAYTSCALTLYIKHKRKPLTLNKTKSRVMAPATFV</sequence>
<accession>A0A0E3B9K0</accession>
<proteinExistence type="predicted"/>
<evidence type="ECO:0000313" key="2">
    <source>
        <dbReference type="Proteomes" id="UP000029567"/>
    </source>
</evidence>
<dbReference type="EMBL" id="AWTN01000138">
    <property type="protein sequence ID" value="KGG83661.1"/>
    <property type="molecule type" value="Genomic_DNA"/>
</dbReference>
<evidence type="ECO:0000313" key="1">
    <source>
        <dbReference type="EMBL" id="KGG83661.1"/>
    </source>
</evidence>
<protein>
    <submittedName>
        <fullName evidence="1">Uncharacterized protein</fullName>
    </submittedName>
</protein>
<dbReference type="Proteomes" id="UP000029567">
    <property type="component" value="Unassembled WGS sequence"/>
</dbReference>
<organism evidence="1 2">
    <name type="scientific">Comamonas thiooxydans</name>
    <dbReference type="NCBI Taxonomy" id="363952"/>
    <lineage>
        <taxon>Bacteria</taxon>
        <taxon>Pseudomonadati</taxon>
        <taxon>Pseudomonadota</taxon>
        <taxon>Betaproteobacteria</taxon>
        <taxon>Burkholderiales</taxon>
        <taxon>Comamonadaceae</taxon>
        <taxon>Comamonas</taxon>
    </lineage>
</organism>
<reference evidence="1 2" key="1">
    <citation type="submission" date="2013-09" db="EMBL/GenBank/DDBJ databases">
        <title>High correlation between genotypes and phenotypes of environmental bacteria Comamonas testosteroni strains.</title>
        <authorList>
            <person name="Liu L."/>
            <person name="Zhu W."/>
            <person name="Xia X."/>
            <person name="Xu B."/>
            <person name="Luo M."/>
            <person name="Wang G."/>
        </authorList>
    </citation>
    <scope>NUCLEOTIDE SEQUENCE [LARGE SCALE GENOMIC DNA]</scope>
    <source>
        <strain evidence="1 2">JL14</strain>
    </source>
</reference>
<gene>
    <name evidence="1" type="ORF">P245_25110</name>
</gene>
<name>A0A0E3B9K0_9BURK</name>
<dbReference type="AlphaFoldDB" id="A0A0E3B9K0"/>
<comment type="caution">
    <text evidence="1">The sequence shown here is derived from an EMBL/GenBank/DDBJ whole genome shotgun (WGS) entry which is preliminary data.</text>
</comment>